<comment type="caution">
    <text evidence="1">The sequence shown here is derived from an EMBL/GenBank/DDBJ whole genome shotgun (WGS) entry which is preliminary data.</text>
</comment>
<keyword evidence="2" id="KW-1185">Reference proteome</keyword>
<evidence type="ECO:0000313" key="2">
    <source>
        <dbReference type="Proteomes" id="UP000550729"/>
    </source>
</evidence>
<dbReference type="Proteomes" id="UP000550729">
    <property type="component" value="Unassembled WGS sequence"/>
</dbReference>
<protein>
    <submittedName>
        <fullName evidence="1">Uncharacterized protein</fullName>
    </submittedName>
</protein>
<proteinExistence type="predicted"/>
<accession>A0A848KQ96</accession>
<dbReference type="AlphaFoldDB" id="A0A848KQ96"/>
<organism evidence="1 2">
    <name type="scientific">Gordonia asplenii</name>
    <dbReference type="NCBI Taxonomy" id="2725283"/>
    <lineage>
        <taxon>Bacteria</taxon>
        <taxon>Bacillati</taxon>
        <taxon>Actinomycetota</taxon>
        <taxon>Actinomycetes</taxon>
        <taxon>Mycobacteriales</taxon>
        <taxon>Gordoniaceae</taxon>
        <taxon>Gordonia</taxon>
    </lineage>
</organism>
<sequence>MYGSKHARQLAAHEEVVSMLRVHPDLLNTARNDLQARIDRKRGHASGDLYMRRLALWEELVRQRDIERIAEHVLGTDDHCAMMRRAGK</sequence>
<reference evidence="1 2" key="1">
    <citation type="submission" date="2020-04" db="EMBL/GenBank/DDBJ databases">
        <title>Gordonia sp. nov. TBRC 11910.</title>
        <authorList>
            <person name="Suriyachadkun C."/>
        </authorList>
    </citation>
    <scope>NUCLEOTIDE SEQUENCE [LARGE SCALE GENOMIC DNA]</scope>
    <source>
        <strain evidence="1 2">TBRC 11910</strain>
    </source>
</reference>
<dbReference type="RefSeq" id="WP_170193674.1">
    <property type="nucleotide sequence ID" value="NZ_JABBNB010000006.1"/>
</dbReference>
<dbReference type="EMBL" id="JABBNB010000006">
    <property type="protein sequence ID" value="NMO01184.1"/>
    <property type="molecule type" value="Genomic_DNA"/>
</dbReference>
<gene>
    <name evidence="1" type="ORF">HH308_08130</name>
</gene>
<name>A0A848KQ96_9ACTN</name>
<evidence type="ECO:0000313" key="1">
    <source>
        <dbReference type="EMBL" id="NMO01184.1"/>
    </source>
</evidence>